<accession>A0A6P1MIK4</accession>
<comment type="similarity">
    <text evidence="1">Belongs to the DDAH family.</text>
</comment>
<dbReference type="RefSeq" id="WP_162362790.1">
    <property type="nucleotide sequence ID" value="NZ_CP047591.1"/>
</dbReference>
<keyword evidence="2 4" id="KW-0378">Hydrolase</keyword>
<evidence type="ECO:0000256" key="3">
    <source>
        <dbReference type="PIRSR" id="PIRSR633199-1"/>
    </source>
</evidence>
<dbReference type="GO" id="GO:0006525">
    <property type="term" value="P:arginine metabolic process"/>
    <property type="evidence" value="ECO:0007669"/>
    <property type="project" value="TreeGrafter"/>
</dbReference>
<dbReference type="EMBL" id="CP047591">
    <property type="protein sequence ID" value="QHI73023.1"/>
    <property type="molecule type" value="Genomic_DNA"/>
</dbReference>
<dbReference type="Gene3D" id="3.75.10.10">
    <property type="entry name" value="L-arginine/glycine Amidinotransferase, Chain A"/>
    <property type="match status" value="1"/>
</dbReference>
<feature type="active site" description="Nucleophile" evidence="3">
    <location>
        <position position="251"/>
    </location>
</feature>
<dbReference type="AlphaFoldDB" id="A0A6P1MIK4"/>
<evidence type="ECO:0000256" key="1">
    <source>
        <dbReference type="ARBA" id="ARBA00008532"/>
    </source>
</evidence>
<dbReference type="InterPro" id="IPR033199">
    <property type="entry name" value="DDAH-like"/>
</dbReference>
<sequence length="256" mass="28254">MFKNCIVRRPCKAMVEGITSAPELGKPDYELALKQHDTYIEALKKCGVEVTVLDALEEYPDSCFVEDPAVITSKCAIITNPGAGTRNGEKAEILPAIKKFFSDDQIEYIKEPGTLEGGDVMMVGDHFYVGRSARTNEEGIKQFIAILEKHGLTGSEVPLEKVLHLKTGVNYIENNNMLVSGEFIDKPDFAKYNKIVIPDNESYAANCIWMNGTVIVPEGYAAVEKAVKDAGYEVILVDTSEYRKLDGGLSCLSLRF</sequence>
<evidence type="ECO:0000313" key="4">
    <source>
        <dbReference type="EMBL" id="QHI73023.1"/>
    </source>
</evidence>
<dbReference type="PANTHER" id="PTHR12737">
    <property type="entry name" value="DIMETHYLARGININE DIMETHYLAMINOHYDROLASE"/>
    <property type="match status" value="1"/>
</dbReference>
<keyword evidence="5" id="KW-1185">Reference proteome</keyword>
<evidence type="ECO:0000313" key="5">
    <source>
        <dbReference type="Proteomes" id="UP000463883"/>
    </source>
</evidence>
<dbReference type="KEGG" id="amic:Ami3637_11940"/>
<gene>
    <name evidence="4" type="ORF">Ami3637_11940</name>
</gene>
<proteinExistence type="inferred from homology"/>
<dbReference type="GO" id="GO:0016597">
    <property type="term" value="F:amino acid binding"/>
    <property type="evidence" value="ECO:0007669"/>
    <property type="project" value="TreeGrafter"/>
</dbReference>
<dbReference type="Proteomes" id="UP000463883">
    <property type="component" value="Chromosome"/>
</dbReference>
<organism evidence="4 5">
    <name type="scientific">Aminipila terrae</name>
    <dbReference type="NCBI Taxonomy" id="2697030"/>
    <lineage>
        <taxon>Bacteria</taxon>
        <taxon>Bacillati</taxon>
        <taxon>Bacillota</taxon>
        <taxon>Clostridia</taxon>
        <taxon>Peptostreptococcales</taxon>
        <taxon>Anaerovoracaceae</taxon>
        <taxon>Aminipila</taxon>
    </lineage>
</organism>
<name>A0A6P1MIK4_9FIRM</name>
<dbReference type="PANTHER" id="PTHR12737:SF9">
    <property type="entry name" value="DIMETHYLARGININASE"/>
    <property type="match status" value="1"/>
</dbReference>
<dbReference type="Pfam" id="PF19420">
    <property type="entry name" value="DDAH_eukar"/>
    <property type="match status" value="1"/>
</dbReference>
<dbReference type="SUPFAM" id="SSF55909">
    <property type="entry name" value="Pentein"/>
    <property type="match status" value="1"/>
</dbReference>
<dbReference type="GO" id="GO:0016403">
    <property type="term" value="F:dimethylargininase activity"/>
    <property type="evidence" value="ECO:0007669"/>
    <property type="project" value="TreeGrafter"/>
</dbReference>
<feature type="active site" description="Proton donor" evidence="3">
    <location>
        <position position="164"/>
    </location>
</feature>
<evidence type="ECO:0000256" key="2">
    <source>
        <dbReference type="ARBA" id="ARBA00022801"/>
    </source>
</evidence>
<dbReference type="GO" id="GO:0045429">
    <property type="term" value="P:positive regulation of nitric oxide biosynthetic process"/>
    <property type="evidence" value="ECO:0007669"/>
    <property type="project" value="TreeGrafter"/>
</dbReference>
<dbReference type="GO" id="GO:0000052">
    <property type="term" value="P:citrulline metabolic process"/>
    <property type="evidence" value="ECO:0007669"/>
    <property type="project" value="TreeGrafter"/>
</dbReference>
<reference evidence="4 5" key="1">
    <citation type="submission" date="2020-01" db="EMBL/GenBank/DDBJ databases">
        <title>Genomic analysis of Aminipila sp. CBA3637.</title>
        <authorList>
            <person name="Kim Y.B."/>
            <person name="Roh S.W."/>
        </authorList>
    </citation>
    <scope>NUCLEOTIDE SEQUENCE [LARGE SCALE GENOMIC DNA]</scope>
    <source>
        <strain evidence="4 5">CBA3637</strain>
    </source>
</reference>
<protein>
    <submittedName>
        <fullName evidence="4">N(G),N(G)-dimethylarginine dimethylaminohydrolase</fullName>
    </submittedName>
</protein>